<feature type="transmembrane region" description="Helical" evidence="9">
    <location>
        <begin position="7"/>
        <end position="29"/>
    </location>
</feature>
<dbReference type="PANTHER" id="PTHR30574">
    <property type="entry name" value="INNER MEMBRANE PROTEIN YEDE"/>
    <property type="match status" value="1"/>
</dbReference>
<evidence type="ECO:0000256" key="8">
    <source>
        <dbReference type="ARBA" id="ARBA00035655"/>
    </source>
</evidence>
<evidence type="ECO:0000256" key="7">
    <source>
        <dbReference type="ARBA" id="ARBA00023136"/>
    </source>
</evidence>
<evidence type="ECO:0000256" key="2">
    <source>
        <dbReference type="ARBA" id="ARBA00022448"/>
    </source>
</evidence>
<feature type="transmembrane region" description="Helical" evidence="9">
    <location>
        <begin position="72"/>
        <end position="92"/>
    </location>
</feature>
<gene>
    <name evidence="10" type="ORF">TH606_01930</name>
</gene>
<keyword evidence="4" id="KW-0997">Cell inner membrane</keyword>
<keyword evidence="6 9" id="KW-1133">Transmembrane helix</keyword>
<accession>A0A177EA15</accession>
<dbReference type="STRING" id="1795632.TH606_01930"/>
<protein>
    <submittedName>
        <fullName evidence="10">Uncharacterized protein</fullName>
    </submittedName>
</protein>
<evidence type="ECO:0000313" key="10">
    <source>
        <dbReference type="EMBL" id="OAG28361.1"/>
    </source>
</evidence>
<dbReference type="PANTHER" id="PTHR30574:SF1">
    <property type="entry name" value="SULPHUR TRANSPORT DOMAIN-CONTAINING PROTEIN"/>
    <property type="match status" value="1"/>
</dbReference>
<comment type="subcellular location">
    <subcellularLocation>
        <location evidence="1">Cell inner membrane</location>
        <topology evidence="1">Multi-pass membrane protein</topology>
    </subcellularLocation>
</comment>
<dbReference type="RefSeq" id="WP_068541012.1">
    <property type="nucleotide sequence ID" value="NZ_LSFI01000006.1"/>
</dbReference>
<evidence type="ECO:0000256" key="1">
    <source>
        <dbReference type="ARBA" id="ARBA00004429"/>
    </source>
</evidence>
<dbReference type="Proteomes" id="UP000076964">
    <property type="component" value="Unassembled WGS sequence"/>
</dbReference>
<feature type="transmembrane region" description="Helical" evidence="9">
    <location>
        <begin position="113"/>
        <end position="130"/>
    </location>
</feature>
<comment type="similarity">
    <text evidence="8">Belongs to the TsuA/YedE (TC 9.B.102) family.</text>
</comment>
<dbReference type="OrthoDB" id="9814020at2"/>
<keyword evidence="5 9" id="KW-0812">Transmembrane</keyword>
<proteinExistence type="inferred from homology"/>
<evidence type="ECO:0000313" key="11">
    <source>
        <dbReference type="Proteomes" id="UP000076964"/>
    </source>
</evidence>
<evidence type="ECO:0000256" key="6">
    <source>
        <dbReference type="ARBA" id="ARBA00022989"/>
    </source>
</evidence>
<keyword evidence="2" id="KW-0813">Transport</keyword>
<keyword evidence="7 9" id="KW-0472">Membrane</keyword>
<organism evidence="10 11">
    <name type="scientific">Thermodesulfatator autotrophicus</name>
    <dbReference type="NCBI Taxonomy" id="1795632"/>
    <lineage>
        <taxon>Bacteria</taxon>
        <taxon>Pseudomonadati</taxon>
        <taxon>Thermodesulfobacteriota</taxon>
        <taxon>Thermodesulfobacteria</taxon>
        <taxon>Thermodesulfobacteriales</taxon>
        <taxon>Thermodesulfatatoraceae</taxon>
        <taxon>Thermodesulfatator</taxon>
    </lineage>
</organism>
<dbReference type="Pfam" id="PF04143">
    <property type="entry name" value="Sulf_transp"/>
    <property type="match status" value="1"/>
</dbReference>
<keyword evidence="3" id="KW-1003">Cell membrane</keyword>
<evidence type="ECO:0000256" key="5">
    <source>
        <dbReference type="ARBA" id="ARBA00022692"/>
    </source>
</evidence>
<dbReference type="GO" id="GO:0005886">
    <property type="term" value="C:plasma membrane"/>
    <property type="evidence" value="ECO:0007669"/>
    <property type="project" value="UniProtKB-SubCell"/>
</dbReference>
<dbReference type="InterPro" id="IPR007272">
    <property type="entry name" value="Sulf_transp_TsuA/YedE"/>
</dbReference>
<name>A0A177EA15_9BACT</name>
<keyword evidence="11" id="KW-1185">Reference proteome</keyword>
<evidence type="ECO:0000256" key="9">
    <source>
        <dbReference type="SAM" id="Phobius"/>
    </source>
</evidence>
<evidence type="ECO:0000256" key="4">
    <source>
        <dbReference type="ARBA" id="ARBA00022519"/>
    </source>
</evidence>
<feature type="transmembrane region" description="Helical" evidence="9">
    <location>
        <begin position="150"/>
        <end position="171"/>
    </location>
</feature>
<comment type="caution">
    <text evidence="10">The sequence shown here is derived from an EMBL/GenBank/DDBJ whole genome shotgun (WGS) entry which is preliminary data.</text>
</comment>
<dbReference type="EMBL" id="LSFI01000006">
    <property type="protein sequence ID" value="OAG28361.1"/>
    <property type="molecule type" value="Genomic_DNA"/>
</dbReference>
<dbReference type="AlphaFoldDB" id="A0A177EA15"/>
<sequence>MKNGWSPYLGGALTGLLLIAWVLSTTFILGKTKMLGASTAFVRVAALVENQINPQAVKTLAYYQKYKPKVDWKLVLVFIGVPIGAFLAAVKNKEFKVRMIHERFQRAFGKNQVLRAAMAFMGGFLLVYGARLAGGCPSGHGLSGMSQLSLSAFISVAGFFIGGIPLAFILYKRRR</sequence>
<evidence type="ECO:0000256" key="3">
    <source>
        <dbReference type="ARBA" id="ARBA00022475"/>
    </source>
</evidence>
<reference evidence="10 11" key="1">
    <citation type="submission" date="2016-02" db="EMBL/GenBank/DDBJ databases">
        <title>Draft genome sequence of Thermodesulfatator sp. S606.</title>
        <authorList>
            <person name="Lai Q."/>
            <person name="Cao J."/>
            <person name="Dupont S."/>
            <person name="Shao Z."/>
            <person name="Jebbar M."/>
            <person name="Alain K."/>
        </authorList>
    </citation>
    <scope>NUCLEOTIDE SEQUENCE [LARGE SCALE GENOMIC DNA]</scope>
    <source>
        <strain evidence="10 11">S606</strain>
    </source>
</reference>